<protein>
    <submittedName>
        <fullName evidence="1">Uncharacterized protein</fullName>
    </submittedName>
</protein>
<reference evidence="1 2" key="1">
    <citation type="journal article" date="2018" name="Mol. Biol. Evol.">
        <title>Broad Genomic Sampling Reveals a Smut Pathogenic Ancestry of the Fungal Clade Ustilaginomycotina.</title>
        <authorList>
            <person name="Kijpornyongpan T."/>
            <person name="Mondo S.J."/>
            <person name="Barry K."/>
            <person name="Sandor L."/>
            <person name="Lee J."/>
            <person name="Lipzen A."/>
            <person name="Pangilinan J."/>
            <person name="LaButti K."/>
            <person name="Hainaut M."/>
            <person name="Henrissat B."/>
            <person name="Grigoriev I.V."/>
            <person name="Spatafora J.W."/>
            <person name="Aime M.C."/>
        </authorList>
    </citation>
    <scope>NUCLEOTIDE SEQUENCE [LARGE SCALE GENOMIC DNA]</scope>
    <source>
        <strain evidence="1 2">SA 807</strain>
    </source>
</reference>
<evidence type="ECO:0000313" key="1">
    <source>
        <dbReference type="EMBL" id="PWN51190.1"/>
    </source>
</evidence>
<dbReference type="EMBL" id="KZ819863">
    <property type="protein sequence ID" value="PWN51190.1"/>
    <property type="molecule type" value="Genomic_DNA"/>
</dbReference>
<proteinExistence type="predicted"/>
<accession>A0ACD0NZC2</accession>
<organism evidence="1 2">
    <name type="scientific">Violaceomyces palustris</name>
    <dbReference type="NCBI Taxonomy" id="1673888"/>
    <lineage>
        <taxon>Eukaryota</taxon>
        <taxon>Fungi</taxon>
        <taxon>Dikarya</taxon>
        <taxon>Basidiomycota</taxon>
        <taxon>Ustilaginomycotina</taxon>
        <taxon>Ustilaginomycetes</taxon>
        <taxon>Violaceomycetales</taxon>
        <taxon>Violaceomycetaceae</taxon>
        <taxon>Violaceomyces</taxon>
    </lineage>
</organism>
<dbReference type="Proteomes" id="UP000245626">
    <property type="component" value="Unassembled WGS sequence"/>
</dbReference>
<keyword evidence="2" id="KW-1185">Reference proteome</keyword>
<name>A0ACD0NZC2_9BASI</name>
<sequence length="933" mass="101995">MSNVLVYSGPGVSSSALHHTIKTLKLLLPFYDVQTISSKSLAIDPWESNTSLLVLPGGRDLPFIQEFSRRHSVPSSTSDFDSSSPTSTSSSKEIIQRADQKIRSYVEEKGGSFWAICAGAYYSSGFCSFEEGKEIEVVGERGYLNFFKGPCKGTVYPGFVYESDAGSRIIELTLEKVETEGQDEKDALGHGCGPGQRLWTTHYNGGGAFLDAEKFSDETHKVQVLARYPKDDDTLSKSNGGEYLGQPAALLCQVGKGKAALFGTHPEFPLSPDSRSVKLSQGEGSEKLADEELWESEKRRIRLLSDLFVKLGLKVELPPGVGEEDGERPSEGEKNPSAASSKETVSERVPPKLSPLVLMASKPSQITRILEALDGCSQSQSLVHISEVKTSSPDQPTHRIEQDSFEAHRLLSVKDSNDIFHFYAGGNRQFDRKIFDVCFKADYRPFSVPVQVAGERVSERQGGEGEEEMEEREVDLHAVPKYVLVYPGSPNAAQGSLASLEDFVPEKSLTPHFNVSEYLKCLQESEERLEGCQREWGKDASSIFGSGIGGMSLTEGVPIGQVVLYGENVTSTQTMLDKNYKVTSRLPTGLTSIATHQISGRGRGSNAWISPLGCLQFSTLLSLPASSAASTVFVQYIAGLAIVEAIREGLGEEYRVIGEKIRIKWPNDVYAEVDDGEDQGAEQAGGGEGAEQPERKGTFRMGGKTYAKMAGVLVNSSFSGKQFSLVVGCGINCLNERPTTSLSEVIKQHNAKLKRKEGERVADEDPRILEIVSQERLAGAILSTLGRMWKSFCEAGYSFLPFVDSYRKVWLHSDQITRLDHFQPPLQVKIVGISLDYGLLRVVELDERGQVVGGGEISSKDPKAWSVSDSSKGTRSKSLGVRSRFGNGGLSGWEGDDVWRGDVGGSRGEVEFIELQPDGNSFDMLKNLVRRKA</sequence>
<gene>
    <name evidence="1" type="ORF">IE53DRAFT_342786</name>
</gene>
<evidence type="ECO:0000313" key="2">
    <source>
        <dbReference type="Proteomes" id="UP000245626"/>
    </source>
</evidence>